<name>A0A2U1AWZ2_9BACT</name>
<dbReference type="Pfam" id="PF13151">
    <property type="entry name" value="DUF3990"/>
    <property type="match status" value="1"/>
</dbReference>
<dbReference type="GeneID" id="78295465"/>
<proteinExistence type="predicted"/>
<organism evidence="1 2">
    <name type="scientific">Victivallis vadensis</name>
    <dbReference type="NCBI Taxonomy" id="172901"/>
    <lineage>
        <taxon>Bacteria</taxon>
        <taxon>Pseudomonadati</taxon>
        <taxon>Lentisphaerota</taxon>
        <taxon>Lentisphaeria</taxon>
        <taxon>Victivallales</taxon>
        <taxon>Victivallaceae</taxon>
        <taxon>Victivallis</taxon>
    </lineage>
</organism>
<dbReference type="OrthoDB" id="9813772at2"/>
<keyword evidence="2" id="KW-1185">Reference proteome</keyword>
<dbReference type="EMBL" id="QEKH01000015">
    <property type="protein sequence ID" value="PVY40954.1"/>
    <property type="molecule type" value="Genomic_DNA"/>
</dbReference>
<protein>
    <submittedName>
        <fullName evidence="1">Uncharacterized protein DUF3990</fullName>
    </submittedName>
</protein>
<comment type="caution">
    <text evidence="1">The sequence shown here is derived from an EMBL/GenBank/DDBJ whole genome shotgun (WGS) entry which is preliminary data.</text>
</comment>
<evidence type="ECO:0000313" key="2">
    <source>
        <dbReference type="Proteomes" id="UP000245959"/>
    </source>
</evidence>
<evidence type="ECO:0000313" key="1">
    <source>
        <dbReference type="EMBL" id="PVY40954.1"/>
    </source>
</evidence>
<accession>A0A2U1AWZ2</accession>
<dbReference type="InterPro" id="IPR025051">
    <property type="entry name" value="DUF3990"/>
</dbReference>
<dbReference type="RefSeq" id="WP_116884163.1">
    <property type="nucleotide sequence ID" value="NZ_CABMMC010000002.1"/>
</dbReference>
<gene>
    <name evidence="1" type="ORF">C8D82_1155</name>
</gene>
<reference evidence="1 2" key="1">
    <citation type="submission" date="2018-04" db="EMBL/GenBank/DDBJ databases">
        <title>Genomic Encyclopedia of Type Strains, Phase IV (KMG-IV): sequencing the most valuable type-strain genomes for metagenomic binning, comparative biology and taxonomic classification.</title>
        <authorList>
            <person name="Goeker M."/>
        </authorList>
    </citation>
    <scope>NUCLEOTIDE SEQUENCE [LARGE SCALE GENOMIC DNA]</scope>
    <source>
        <strain evidence="1 2">DSM 14823</strain>
    </source>
</reference>
<dbReference type="AlphaFoldDB" id="A0A2U1AWZ2"/>
<sequence>MKLFHGGLVPVKEPKILSADRIGDFGIGFYTTSSEEQARRFVQSKAARQNVAEGCLSIYDVPDDFLHNDFLRVRTFKAADEEWVDFVLKNRRQPDFCHDYDIVAGPVANDQVYASFALYENDLISKTELLERLKVRRLVDQILFHTEKSLLILNFTGSEVIRCRK</sequence>
<dbReference type="Proteomes" id="UP000245959">
    <property type="component" value="Unassembled WGS sequence"/>
</dbReference>